<feature type="compositionally biased region" description="Polar residues" evidence="2">
    <location>
        <begin position="1295"/>
        <end position="1313"/>
    </location>
</feature>
<feature type="region of interest" description="Disordered" evidence="2">
    <location>
        <begin position="454"/>
        <end position="509"/>
    </location>
</feature>
<feature type="region of interest" description="Disordered" evidence="2">
    <location>
        <begin position="1159"/>
        <end position="1314"/>
    </location>
</feature>
<evidence type="ECO:0000313" key="4">
    <source>
        <dbReference type="Proteomes" id="UP001274896"/>
    </source>
</evidence>
<feature type="compositionally biased region" description="Basic and acidic residues" evidence="2">
    <location>
        <begin position="1235"/>
        <end position="1244"/>
    </location>
</feature>
<feature type="compositionally biased region" description="Polar residues" evidence="2">
    <location>
        <begin position="935"/>
        <end position="945"/>
    </location>
</feature>
<feature type="compositionally biased region" description="Low complexity" evidence="2">
    <location>
        <begin position="777"/>
        <end position="790"/>
    </location>
</feature>
<feature type="compositionally biased region" description="Basic and acidic residues" evidence="2">
    <location>
        <begin position="380"/>
        <end position="397"/>
    </location>
</feature>
<gene>
    <name evidence="3" type="ORF">QTP70_029944</name>
</gene>
<name>A0AAE0Q8I1_9TELE</name>
<comment type="caution">
    <text evidence="3">The sequence shown here is derived from an EMBL/GenBank/DDBJ whole genome shotgun (WGS) entry which is preliminary data.</text>
</comment>
<keyword evidence="4" id="KW-1185">Reference proteome</keyword>
<feature type="compositionally biased region" description="Polar residues" evidence="2">
    <location>
        <begin position="1160"/>
        <end position="1173"/>
    </location>
</feature>
<feature type="compositionally biased region" description="Polar residues" evidence="2">
    <location>
        <begin position="757"/>
        <end position="767"/>
    </location>
</feature>
<feature type="compositionally biased region" description="Polar residues" evidence="2">
    <location>
        <begin position="736"/>
        <end position="746"/>
    </location>
</feature>
<feature type="non-terminal residue" evidence="3">
    <location>
        <position position="1335"/>
    </location>
</feature>
<reference evidence="3" key="1">
    <citation type="submission" date="2023-06" db="EMBL/GenBank/DDBJ databases">
        <title>Male Hemibagrus guttatus genome.</title>
        <authorList>
            <person name="Bian C."/>
        </authorList>
    </citation>
    <scope>NUCLEOTIDE SEQUENCE</scope>
    <source>
        <strain evidence="3">Male_cb2023</strain>
        <tissue evidence="3">Muscle</tissue>
    </source>
</reference>
<feature type="compositionally biased region" description="Basic residues" evidence="2">
    <location>
        <begin position="1192"/>
        <end position="1201"/>
    </location>
</feature>
<protein>
    <submittedName>
        <fullName evidence="3">Uncharacterized protein</fullName>
    </submittedName>
</protein>
<dbReference type="EMBL" id="JAUCMX010000020">
    <property type="protein sequence ID" value="KAK3515699.1"/>
    <property type="molecule type" value="Genomic_DNA"/>
</dbReference>
<feature type="compositionally biased region" description="Polar residues" evidence="2">
    <location>
        <begin position="989"/>
        <end position="999"/>
    </location>
</feature>
<accession>A0AAE0Q8I1</accession>
<dbReference type="Proteomes" id="UP001274896">
    <property type="component" value="Unassembled WGS sequence"/>
</dbReference>
<feature type="region of interest" description="Disordered" evidence="2">
    <location>
        <begin position="552"/>
        <end position="831"/>
    </location>
</feature>
<keyword evidence="1" id="KW-0175">Coiled coil</keyword>
<feature type="compositionally biased region" description="Polar residues" evidence="2">
    <location>
        <begin position="1220"/>
        <end position="1234"/>
    </location>
</feature>
<organism evidence="3 4">
    <name type="scientific">Hemibagrus guttatus</name>
    <dbReference type="NCBI Taxonomy" id="175788"/>
    <lineage>
        <taxon>Eukaryota</taxon>
        <taxon>Metazoa</taxon>
        <taxon>Chordata</taxon>
        <taxon>Craniata</taxon>
        <taxon>Vertebrata</taxon>
        <taxon>Euteleostomi</taxon>
        <taxon>Actinopterygii</taxon>
        <taxon>Neopterygii</taxon>
        <taxon>Teleostei</taxon>
        <taxon>Ostariophysi</taxon>
        <taxon>Siluriformes</taxon>
        <taxon>Bagridae</taxon>
        <taxon>Hemibagrus</taxon>
    </lineage>
</organism>
<evidence type="ECO:0000256" key="1">
    <source>
        <dbReference type="SAM" id="Coils"/>
    </source>
</evidence>
<feature type="compositionally biased region" description="Low complexity" evidence="2">
    <location>
        <begin position="1009"/>
        <end position="1021"/>
    </location>
</feature>
<feature type="region of interest" description="Disordered" evidence="2">
    <location>
        <begin position="1"/>
        <end position="31"/>
    </location>
</feature>
<feature type="compositionally biased region" description="Polar residues" evidence="2">
    <location>
        <begin position="969"/>
        <end position="978"/>
    </location>
</feature>
<feature type="region of interest" description="Disordered" evidence="2">
    <location>
        <begin position="877"/>
        <end position="1064"/>
    </location>
</feature>
<evidence type="ECO:0000256" key="2">
    <source>
        <dbReference type="SAM" id="MobiDB-lite"/>
    </source>
</evidence>
<feature type="compositionally biased region" description="Basic and acidic residues" evidence="2">
    <location>
        <begin position="700"/>
        <end position="713"/>
    </location>
</feature>
<feature type="region of interest" description="Disordered" evidence="2">
    <location>
        <begin position="380"/>
        <end position="412"/>
    </location>
</feature>
<feature type="compositionally biased region" description="Polar residues" evidence="2">
    <location>
        <begin position="612"/>
        <end position="622"/>
    </location>
</feature>
<feature type="compositionally biased region" description="Low complexity" evidence="2">
    <location>
        <begin position="955"/>
        <end position="968"/>
    </location>
</feature>
<feature type="compositionally biased region" description="Low complexity" evidence="2">
    <location>
        <begin position="462"/>
        <end position="473"/>
    </location>
</feature>
<proteinExistence type="predicted"/>
<feature type="coiled-coil region" evidence="1">
    <location>
        <begin position="106"/>
        <end position="133"/>
    </location>
</feature>
<feature type="region of interest" description="Disordered" evidence="2">
    <location>
        <begin position="1102"/>
        <end position="1123"/>
    </location>
</feature>
<evidence type="ECO:0000313" key="3">
    <source>
        <dbReference type="EMBL" id="KAK3515699.1"/>
    </source>
</evidence>
<sequence>DKLPDIRLPKKGKIMKPASEPDEEEIDMNQTKKFYQDVRPSKKLKLEVKGMTPKDKTEEKKPACLNMIDVLGKDSEPEFINSSGRALRDKVTRDILHYIRSAMYKRKLAERIMEEIDAKLEKALSQSQEQQNAMRFSTAKAEEQNISQLGFSLCITPLIGFDLIKSRDEIIECFNSMSTQIPTYTMTSTEIVGNVFENILASVIDVDTLNPDEDTDRLSPDSMINTLASYVFTVKRACEGILQRINTKDSQSPLHEPKITADSMTQTETVVTPADAPEVVTPPSEDVINYENGLEKAATDYVAGLCEGVIKSGIDLNPVTDLRYDEAAKEVLDLQQGLAISEENIPSEVDEQDLDMIEHHDHAIISMFKKLRNLLMRSSESEVKGKDEGEIESRDDFIPLPQTSATEQDLKPDDVAEEQLVAELGVDLDQVTPSEKNVPSEVDGQDLHLIGHQEHASPVPSPTSGGTPDSPRGSARRARPTTKASSWPDIPLSIPEESDTEPSTISQKKEDVLKHSLSLSHMQKARSLESAEKEEVKEMFLSESKKLSLLTSKVHDQDQSFGPEVKVKDVKEEEEEAIKAASESITHLDDPRTSRVETSDSGLDKSVPEEVSATSGDVSNLEDTPEKASTDLSSEVLVPSPPSSEKPNSPRGSARRARPTTKASSWPDIPLSIPEESDTETSTISQKKEDVLKHSLSLSHMEKARSLESTEKEEVTEEEEETIKAASESTAHLDDPQTSSVETSDSGLDKSHPEEVSATSGDVSNLEDTPEKASTDLSSEVLVPSPSSCEKPNSPRGSARRARPTTKASSWPNIPLSIPEESDTETSTISQKKEDVLKHSLSLSHMQKARSLESTEKEKVKEMFLSESKKLSLLTSKVHDQDQSFGPEVKVKCEGGGGGTIKAASESITHLDDPRTSSVETSDSGLDKSVPEEVSATSGDVSNLEDTPEKASTDLSSEVLVPSPSVRSQTSSVETSDSGLDKSVPEEVSATSGDVSNLEDTPEKASTDLSSEVLVPSPSSEKPNSPRGSARRARPTTKASSWPNIPLSIPEESDTETSTISQKKEDVLKHSLSLSHMEKARSLESAEKEDVKEMFLSESKKLSLLTSKVHDQDQSSGTDESILDDLTLAIEQDLKPEEGAEERLSDGSDVDVEQVLATPLETTTVQDLHQESASPVPAPPSTKKPVGVTRGSARRRTRPATKTKVLSNMEKAMKKGPDCSRTTSMYAESLTSSKTPDHEEATEKHTHKPARRGDASVKSLRTLRTVFSGLKTRDRPSKPEVPSTQSSVCDKEQDPSVSLDQKSSVQTKTSRSVTKGRAFPDCFTPCICDCEEEEL</sequence>
<feature type="compositionally biased region" description="Basic and acidic residues" evidence="2">
    <location>
        <begin position="586"/>
        <end position="608"/>
    </location>
</feature>